<dbReference type="Pfam" id="PF13401">
    <property type="entry name" value="AAA_22"/>
    <property type="match status" value="1"/>
</dbReference>
<proteinExistence type="predicted"/>
<dbReference type="InterPro" id="IPR049945">
    <property type="entry name" value="AAA_22"/>
</dbReference>
<dbReference type="AlphaFoldDB" id="A0A5J4PX91"/>
<protein>
    <recommendedName>
        <fullName evidence="1">ORC1/DEAH AAA+ ATPase domain-containing protein</fullName>
    </recommendedName>
</protein>
<evidence type="ECO:0000313" key="2">
    <source>
        <dbReference type="EMBL" id="KAA6312943.1"/>
    </source>
</evidence>
<comment type="caution">
    <text evidence="2">The sequence shown here is derived from an EMBL/GenBank/DDBJ whole genome shotgun (WGS) entry which is preliminary data.</text>
</comment>
<feature type="domain" description="ORC1/DEAH AAA+ ATPase" evidence="1">
    <location>
        <begin position="104"/>
        <end position="209"/>
    </location>
</feature>
<dbReference type="GO" id="GO:0016887">
    <property type="term" value="F:ATP hydrolysis activity"/>
    <property type="evidence" value="ECO:0007669"/>
    <property type="project" value="InterPro"/>
</dbReference>
<sequence>MIAKKIKTKIIGELEKRRSLFDGSDTKFAISIGINNAQYSRIKNGNVEKVLSDANWIGLARRLGVSLFGMPEWQTAKTPVFDFITAQLEKCQQESISALLCDISDIGKTYTAVYYAKTHRNVVYVDCSQVKTKQRLIRYIAKEFGSDYKGRYADVYEDLSYYLKTLPKPLIILDEAGDLDYTAFLEIKALWNAVETCCGFYMMGADGLKEKIRRSITGKKVGYTELFSRFGKRYGKAVPPGKEECERMLRATALLIIKANAAESVDAKKVLKQTLGDDNLPSLRRIYKELSKLN</sequence>
<dbReference type="Gene3D" id="3.40.50.300">
    <property type="entry name" value="P-loop containing nucleotide triphosphate hydrolases"/>
    <property type="match status" value="1"/>
</dbReference>
<gene>
    <name evidence="2" type="ORF">EZS27_036206</name>
</gene>
<evidence type="ECO:0000259" key="1">
    <source>
        <dbReference type="Pfam" id="PF13401"/>
    </source>
</evidence>
<dbReference type="EMBL" id="SNRY01006288">
    <property type="protein sequence ID" value="KAA6312943.1"/>
    <property type="molecule type" value="Genomic_DNA"/>
</dbReference>
<dbReference type="SUPFAM" id="SSF52540">
    <property type="entry name" value="P-loop containing nucleoside triphosphate hydrolases"/>
    <property type="match status" value="1"/>
</dbReference>
<organism evidence="2">
    <name type="scientific">termite gut metagenome</name>
    <dbReference type="NCBI Taxonomy" id="433724"/>
    <lineage>
        <taxon>unclassified sequences</taxon>
        <taxon>metagenomes</taxon>
        <taxon>organismal metagenomes</taxon>
    </lineage>
</organism>
<name>A0A5J4PX91_9ZZZZ</name>
<dbReference type="InterPro" id="IPR027417">
    <property type="entry name" value="P-loop_NTPase"/>
</dbReference>
<reference evidence="2" key="1">
    <citation type="submission" date="2019-03" db="EMBL/GenBank/DDBJ databases">
        <title>Single cell metagenomics reveals metabolic interactions within the superorganism composed of flagellate Streblomastix strix and complex community of Bacteroidetes bacteria on its surface.</title>
        <authorList>
            <person name="Treitli S.C."/>
            <person name="Kolisko M."/>
            <person name="Husnik F."/>
            <person name="Keeling P."/>
            <person name="Hampl V."/>
        </authorList>
    </citation>
    <scope>NUCLEOTIDE SEQUENCE</scope>
    <source>
        <strain evidence="2">STM</strain>
    </source>
</reference>
<accession>A0A5J4PX91</accession>